<sequence>MWWLIEELESIRRFLGMGGDVLVAIFVLSFMLWVVLLERWFYFIAVAPRAMKQAVATWTERSEHTSWNAKMIRQEIISRQDIENKKGLPIVKVLIALCPLLGLLGTVVGMIQVFDILAIVGTGSPRAMASGISKATIPTLAGMVASLSGLFFSTRLDHLAKVTTRKLEDKLKHIA</sequence>
<protein>
    <submittedName>
        <fullName evidence="9">MotA/TolQ/ExbB proton channel family protein</fullName>
    </submittedName>
</protein>
<evidence type="ECO:0000256" key="6">
    <source>
        <dbReference type="RuleBase" id="RU004057"/>
    </source>
</evidence>
<dbReference type="AlphaFoldDB" id="A0A087I4F0"/>
<dbReference type="InterPro" id="IPR002898">
    <property type="entry name" value="MotA_ExbB_proton_chnl"/>
</dbReference>
<gene>
    <name evidence="11" type="ORF">AL548_023705</name>
    <name evidence="9" type="ORF">I7730_17710</name>
    <name evidence="10" type="ORF">J0J18_16960</name>
</gene>
<reference evidence="11 12" key="1">
    <citation type="submission" date="2017-12" db="EMBL/GenBank/DDBJ databases">
        <title>FDA dAtabase for Regulatory Grade micrObial Sequences (FDA-ARGOS): Supporting development and validation of Infectious Disease Dx tests.</title>
        <authorList>
            <person name="Hoffmann M."/>
            <person name="Allard M."/>
            <person name="Evans P."/>
            <person name="Brown E."/>
            <person name="Tallon L.J."/>
            <person name="Sadzewicz L."/>
            <person name="Sengamalay N."/>
            <person name="Ott S."/>
            <person name="Godinez A."/>
            <person name="Nagaraj S."/>
            <person name="Vavikolanu K."/>
            <person name="Aluvathingal J."/>
            <person name="Nadendla S."/>
            <person name="Hobson J."/>
            <person name="Sichtig H."/>
        </authorList>
    </citation>
    <scope>NUCLEOTIDE SEQUENCE [LARGE SCALE GENOMIC DNA]</scope>
    <source>
        <strain evidence="12">ATCC 29307</strain>
        <strain evidence="11">FDAARGOS_118</strain>
    </source>
</reference>
<reference evidence="9" key="3">
    <citation type="submission" date="2019-01" db="EMBL/GenBank/DDBJ databases">
        <authorList>
            <consortium name="NCBI Pathogen Detection Project"/>
        </authorList>
    </citation>
    <scope>NUCLEOTIDE SEQUENCE</scope>
    <source>
        <strain evidence="9">BCW_3452</strain>
    </source>
</reference>
<dbReference type="Proteomes" id="UP000054370">
    <property type="component" value="Unassembled WGS sequence"/>
</dbReference>
<evidence type="ECO:0000259" key="8">
    <source>
        <dbReference type="Pfam" id="PF01618"/>
    </source>
</evidence>
<dbReference type="EMBL" id="DACRBY010000023">
    <property type="protein sequence ID" value="HAS8541626.1"/>
    <property type="molecule type" value="Genomic_DNA"/>
</dbReference>
<dbReference type="Pfam" id="PF01618">
    <property type="entry name" value="MotA_ExbB"/>
    <property type="match status" value="1"/>
</dbReference>
<feature type="transmembrane region" description="Helical" evidence="7">
    <location>
        <begin position="132"/>
        <end position="152"/>
    </location>
</feature>
<reference evidence="9" key="2">
    <citation type="journal article" date="2018" name="Genome Biol.">
        <title>SKESA: strategic k-mer extension for scrupulous assemblies.</title>
        <authorList>
            <person name="Souvorov A."/>
            <person name="Agarwala R."/>
            <person name="Lipman D.J."/>
        </authorList>
    </citation>
    <scope>NUCLEOTIDE SEQUENCE</scope>
    <source>
        <strain evidence="9">BCW_3452</strain>
    </source>
</reference>
<dbReference type="GeneID" id="93895145"/>
<dbReference type="PANTHER" id="PTHR30625">
    <property type="entry name" value="PROTEIN TOLQ"/>
    <property type="match status" value="1"/>
</dbReference>
<feature type="domain" description="MotA/TolQ/ExbB proton channel" evidence="8">
    <location>
        <begin position="61"/>
        <end position="168"/>
    </location>
</feature>
<keyword evidence="5 7" id="KW-0472">Membrane</keyword>
<evidence type="ECO:0000313" key="9">
    <source>
        <dbReference type="EMBL" id="HAS8541626.1"/>
    </source>
</evidence>
<dbReference type="RefSeq" id="WP_017420482.1">
    <property type="nucleotide sequence ID" value="NZ_CABMOC010000011.1"/>
</dbReference>
<evidence type="ECO:0000256" key="5">
    <source>
        <dbReference type="ARBA" id="ARBA00023136"/>
    </source>
</evidence>
<keyword evidence="3 7" id="KW-0812">Transmembrane</keyword>
<keyword evidence="12" id="KW-1185">Reference proteome</keyword>
<evidence type="ECO:0000313" key="10">
    <source>
        <dbReference type="EMBL" id="MBN8123439.1"/>
    </source>
</evidence>
<comment type="similarity">
    <text evidence="6">Belongs to the exbB/tolQ family.</text>
</comment>
<keyword evidence="4 7" id="KW-1133">Transmembrane helix</keyword>
<dbReference type="PANTHER" id="PTHR30625:SF18">
    <property type="entry name" value="TONB2 ENERGY TRANSDUCTION SYSTEM INNER MEMBRANE COMPONENT EXBB"/>
    <property type="match status" value="1"/>
</dbReference>
<dbReference type="Proteomes" id="UP000863257">
    <property type="component" value="Unassembled WGS sequence"/>
</dbReference>
<evidence type="ECO:0000256" key="3">
    <source>
        <dbReference type="ARBA" id="ARBA00022692"/>
    </source>
</evidence>
<comment type="caution">
    <text evidence="9">The sequence shown here is derived from an EMBL/GenBank/DDBJ whole genome shotgun (WGS) entry which is preliminary data.</text>
</comment>
<evidence type="ECO:0000256" key="2">
    <source>
        <dbReference type="ARBA" id="ARBA00022475"/>
    </source>
</evidence>
<keyword evidence="6" id="KW-0813">Transport</keyword>
<feature type="transmembrane region" description="Helical" evidence="7">
    <location>
        <begin position="93"/>
        <end position="120"/>
    </location>
</feature>
<evidence type="ECO:0000256" key="4">
    <source>
        <dbReference type="ARBA" id="ARBA00022989"/>
    </source>
</evidence>
<dbReference type="OrthoDB" id="4045at2"/>
<dbReference type="InterPro" id="IPR050790">
    <property type="entry name" value="ExbB/TolQ_transport"/>
</dbReference>
<reference evidence="10" key="4">
    <citation type="submission" date="2021-03" db="EMBL/GenBank/DDBJ databases">
        <title>Study of the foodborne Vibrio vulnificus isolates from China.</title>
        <authorList>
            <person name="Zheng Z."/>
            <person name="Ye L."/>
        </authorList>
    </citation>
    <scope>NUCLEOTIDE SEQUENCE</scope>
    <source>
        <strain evidence="10">Vv1582</strain>
    </source>
</reference>
<comment type="subcellular location">
    <subcellularLocation>
        <location evidence="1">Cell membrane</location>
        <topology evidence="1">Multi-pass membrane protein</topology>
    </subcellularLocation>
    <subcellularLocation>
        <location evidence="6">Membrane</location>
        <topology evidence="6">Multi-pass membrane protein</topology>
    </subcellularLocation>
</comment>
<feature type="transmembrane region" description="Helical" evidence="7">
    <location>
        <begin position="21"/>
        <end position="42"/>
    </location>
</feature>
<dbReference type="GO" id="GO:0005886">
    <property type="term" value="C:plasma membrane"/>
    <property type="evidence" value="ECO:0007669"/>
    <property type="project" value="UniProtKB-SubCell"/>
</dbReference>
<proteinExistence type="inferred from homology"/>
<organism evidence="9">
    <name type="scientific">Vibrio vulnificus</name>
    <dbReference type="NCBI Taxonomy" id="672"/>
    <lineage>
        <taxon>Bacteria</taxon>
        <taxon>Pseudomonadati</taxon>
        <taxon>Pseudomonadota</taxon>
        <taxon>Gammaproteobacteria</taxon>
        <taxon>Vibrionales</taxon>
        <taxon>Vibrionaceae</taxon>
        <taxon>Vibrio</taxon>
    </lineage>
</organism>
<accession>A0A087I4F0</accession>
<keyword evidence="2" id="KW-1003">Cell membrane</keyword>
<dbReference type="GO" id="GO:0017038">
    <property type="term" value="P:protein import"/>
    <property type="evidence" value="ECO:0007669"/>
    <property type="project" value="TreeGrafter"/>
</dbReference>
<dbReference type="EMBL" id="LOSH02000004">
    <property type="protein sequence ID" value="PNM69030.1"/>
    <property type="molecule type" value="Genomic_DNA"/>
</dbReference>
<dbReference type="Proteomes" id="UP000664056">
    <property type="component" value="Unassembled WGS sequence"/>
</dbReference>
<evidence type="ECO:0000313" key="11">
    <source>
        <dbReference type="EMBL" id="PNM69030.1"/>
    </source>
</evidence>
<evidence type="ECO:0000313" key="12">
    <source>
        <dbReference type="Proteomes" id="UP000054370"/>
    </source>
</evidence>
<keyword evidence="6" id="KW-0653">Protein transport</keyword>
<dbReference type="EMBL" id="JAFKOQ010000013">
    <property type="protein sequence ID" value="MBN8123439.1"/>
    <property type="molecule type" value="Genomic_DNA"/>
</dbReference>
<name>A0A087I4F0_VIBVL</name>
<evidence type="ECO:0000256" key="1">
    <source>
        <dbReference type="ARBA" id="ARBA00004651"/>
    </source>
</evidence>
<evidence type="ECO:0000256" key="7">
    <source>
        <dbReference type="SAM" id="Phobius"/>
    </source>
</evidence>